<keyword evidence="4" id="KW-1185">Reference proteome</keyword>
<dbReference type="InterPro" id="IPR057135">
    <property type="entry name" value="At4g27190-like_LRR"/>
</dbReference>
<feature type="domain" description="Disease resistance protein At4g27190-like leucine-rich repeats" evidence="2">
    <location>
        <begin position="121"/>
        <end position="274"/>
    </location>
</feature>
<proteinExistence type="predicted"/>
<dbReference type="PANTHER" id="PTHR33463">
    <property type="entry name" value="NB-ARC DOMAIN-CONTAINING PROTEIN-RELATED"/>
    <property type="match status" value="1"/>
</dbReference>
<dbReference type="SUPFAM" id="SSF52047">
    <property type="entry name" value="RNI-like"/>
    <property type="match status" value="2"/>
</dbReference>
<evidence type="ECO:0000313" key="3">
    <source>
        <dbReference type="EMBL" id="MBA0786890.1"/>
    </source>
</evidence>
<reference evidence="3 4" key="1">
    <citation type="journal article" date="2019" name="Genome Biol. Evol.">
        <title>Insights into the evolution of the New World diploid cottons (Gossypium, subgenus Houzingenia) based on genome sequencing.</title>
        <authorList>
            <person name="Grover C.E."/>
            <person name="Arick M.A. 2nd"/>
            <person name="Thrash A."/>
            <person name="Conover J.L."/>
            <person name="Sanders W.S."/>
            <person name="Peterson D.G."/>
            <person name="Frelichowski J.E."/>
            <person name="Scheffler J.A."/>
            <person name="Scheffler B.E."/>
            <person name="Wendel J.F."/>
        </authorList>
    </citation>
    <scope>NUCLEOTIDE SEQUENCE [LARGE SCALE GENOMIC DNA]</scope>
    <source>
        <strain evidence="3">8</strain>
        <tissue evidence="3">Leaf</tissue>
    </source>
</reference>
<keyword evidence="1" id="KW-0611">Plant defense</keyword>
<gene>
    <name evidence="3" type="ORF">Gotri_028152</name>
</gene>
<name>A0A7J9FNK5_9ROSI</name>
<sequence length="365" mass="41737">MINDGQFEADLFCNVKRLRISCYFDVSAVFPISFLRRFYNLEGLDVVSCHFKELASFESDACEDKDLIITIPKIKKLKLDMVDNIRHLWKQDSPLDHICASLECLELWQCDNLINLGLGLSFFETLTTLDVWKCNGMSELITSFKAQSLVCLVTIRIRECETMREVVASDGDETSYEIGFRLTETDLKGRWAGDLNATVEQLYKEQVRYRGLKHLKFSEFPKLIDLWSRNPQEMLDFATLEFLVVCDTNNLRCIFNLSTAFSLGQLRQMEIKRCSNLEQVIKEEGSVRMVEEAITDSCNILSIFPHLQSIIVESCPDMTSFYLGSKGLECPSLVEIKVVDCSNMATFISTFSKDEDIEAIIGDEV</sequence>
<organism evidence="3 4">
    <name type="scientific">Gossypium trilobum</name>
    <dbReference type="NCBI Taxonomy" id="34281"/>
    <lineage>
        <taxon>Eukaryota</taxon>
        <taxon>Viridiplantae</taxon>
        <taxon>Streptophyta</taxon>
        <taxon>Embryophyta</taxon>
        <taxon>Tracheophyta</taxon>
        <taxon>Spermatophyta</taxon>
        <taxon>Magnoliopsida</taxon>
        <taxon>eudicotyledons</taxon>
        <taxon>Gunneridae</taxon>
        <taxon>Pentapetalae</taxon>
        <taxon>rosids</taxon>
        <taxon>malvids</taxon>
        <taxon>Malvales</taxon>
        <taxon>Malvaceae</taxon>
        <taxon>Malvoideae</taxon>
        <taxon>Gossypium</taxon>
    </lineage>
</organism>
<evidence type="ECO:0000313" key="4">
    <source>
        <dbReference type="Proteomes" id="UP000593568"/>
    </source>
</evidence>
<feature type="domain" description="Disease resistance protein At4g27190-like leucine-rich repeats" evidence="2">
    <location>
        <begin position="2"/>
        <end position="116"/>
    </location>
</feature>
<feature type="non-terminal residue" evidence="3">
    <location>
        <position position="365"/>
    </location>
</feature>
<dbReference type="InterPro" id="IPR032675">
    <property type="entry name" value="LRR_dom_sf"/>
</dbReference>
<dbReference type="Proteomes" id="UP000593568">
    <property type="component" value="Unassembled WGS sequence"/>
</dbReference>
<evidence type="ECO:0000256" key="1">
    <source>
        <dbReference type="ARBA" id="ARBA00022821"/>
    </source>
</evidence>
<dbReference type="Pfam" id="PF23247">
    <property type="entry name" value="LRR_RPS2"/>
    <property type="match status" value="2"/>
</dbReference>
<accession>A0A7J9FNK5</accession>
<dbReference type="InterPro" id="IPR050905">
    <property type="entry name" value="Plant_NBS-LRR"/>
</dbReference>
<dbReference type="EMBL" id="JABEZW010224818">
    <property type="protein sequence ID" value="MBA0786890.1"/>
    <property type="molecule type" value="Genomic_DNA"/>
</dbReference>
<protein>
    <recommendedName>
        <fullName evidence="2">Disease resistance protein At4g27190-like leucine-rich repeats domain-containing protein</fullName>
    </recommendedName>
</protein>
<comment type="caution">
    <text evidence="3">The sequence shown here is derived from an EMBL/GenBank/DDBJ whole genome shotgun (WGS) entry which is preliminary data.</text>
</comment>
<dbReference type="AlphaFoldDB" id="A0A7J9FNK5"/>
<evidence type="ECO:0000259" key="2">
    <source>
        <dbReference type="Pfam" id="PF23247"/>
    </source>
</evidence>
<dbReference type="Gene3D" id="3.80.10.10">
    <property type="entry name" value="Ribonuclease Inhibitor"/>
    <property type="match status" value="2"/>
</dbReference>
<dbReference type="PANTHER" id="PTHR33463:SF192">
    <property type="entry name" value="DISEASE RESISTANCE PROTEIN RPS2-LIKE"/>
    <property type="match status" value="1"/>
</dbReference>